<proteinExistence type="inferred from homology"/>
<sequence>MSSKIYPISPKFDGSSYFPHTKDEDSSNVSNNNIVPEREECVSKSFSISSSKLTALKARVINQSEVQNPTDTEVVSSFIYQRAIAKKKGCDFIRILNTSIYTSSGCKLTPSIAQKHNGKQFFFILYTNKRRERNGFTTSG</sequence>
<keyword evidence="5" id="KW-1185">Reference proteome</keyword>
<evidence type="ECO:0000256" key="1">
    <source>
        <dbReference type="ARBA" id="ARBA00009861"/>
    </source>
</evidence>
<dbReference type="GO" id="GO:0016746">
    <property type="term" value="F:acyltransferase activity"/>
    <property type="evidence" value="ECO:0007669"/>
    <property type="project" value="UniProtKB-KW"/>
</dbReference>
<evidence type="ECO:0000256" key="3">
    <source>
        <dbReference type="ARBA" id="ARBA00023315"/>
    </source>
</evidence>
<comment type="caution">
    <text evidence="4">The sequence shown here is derived from an EMBL/GenBank/DDBJ whole genome shotgun (WGS) entry which is preliminary data.</text>
</comment>
<protein>
    <submittedName>
        <fullName evidence="4">Uncharacterized protein</fullName>
    </submittedName>
</protein>
<name>A0AAN8TNS1_SOLBU</name>
<keyword evidence="2" id="KW-0808">Transferase</keyword>
<organism evidence="4 5">
    <name type="scientific">Solanum bulbocastanum</name>
    <name type="common">Wild potato</name>
    <dbReference type="NCBI Taxonomy" id="147425"/>
    <lineage>
        <taxon>Eukaryota</taxon>
        <taxon>Viridiplantae</taxon>
        <taxon>Streptophyta</taxon>
        <taxon>Embryophyta</taxon>
        <taxon>Tracheophyta</taxon>
        <taxon>Spermatophyta</taxon>
        <taxon>Magnoliopsida</taxon>
        <taxon>eudicotyledons</taxon>
        <taxon>Gunneridae</taxon>
        <taxon>Pentapetalae</taxon>
        <taxon>asterids</taxon>
        <taxon>lamiids</taxon>
        <taxon>Solanales</taxon>
        <taxon>Solanaceae</taxon>
        <taxon>Solanoideae</taxon>
        <taxon>Solaneae</taxon>
        <taxon>Solanum</taxon>
    </lineage>
</organism>
<gene>
    <name evidence="4" type="ORF">RDI58_010135</name>
</gene>
<reference evidence="4 5" key="1">
    <citation type="submission" date="2024-02" db="EMBL/GenBank/DDBJ databases">
        <title>de novo genome assembly of Solanum bulbocastanum strain 11H21.</title>
        <authorList>
            <person name="Hosaka A.J."/>
        </authorList>
    </citation>
    <scope>NUCLEOTIDE SEQUENCE [LARGE SCALE GENOMIC DNA]</scope>
    <source>
        <tissue evidence="4">Young leaves</tissue>
    </source>
</reference>
<evidence type="ECO:0000313" key="4">
    <source>
        <dbReference type="EMBL" id="KAK6791054.1"/>
    </source>
</evidence>
<accession>A0AAN8TNS1</accession>
<comment type="similarity">
    <text evidence="1">Belongs to the plant acyltransferase family.</text>
</comment>
<keyword evidence="3" id="KW-0012">Acyltransferase</keyword>
<evidence type="ECO:0000313" key="5">
    <source>
        <dbReference type="Proteomes" id="UP001371456"/>
    </source>
</evidence>
<dbReference type="InterPro" id="IPR023213">
    <property type="entry name" value="CAT-like_dom_sf"/>
</dbReference>
<dbReference type="Proteomes" id="UP001371456">
    <property type="component" value="Unassembled WGS sequence"/>
</dbReference>
<dbReference type="EMBL" id="JBANQN010000004">
    <property type="protein sequence ID" value="KAK6791054.1"/>
    <property type="molecule type" value="Genomic_DNA"/>
</dbReference>
<dbReference type="Gene3D" id="3.30.559.10">
    <property type="entry name" value="Chloramphenicol acetyltransferase-like domain"/>
    <property type="match status" value="1"/>
</dbReference>
<evidence type="ECO:0000256" key="2">
    <source>
        <dbReference type="ARBA" id="ARBA00022679"/>
    </source>
</evidence>
<dbReference type="PANTHER" id="PTHR31623:SF41">
    <property type="entry name" value="ACYLSUGAR ACYLTRANSFERASE 3-LIKE"/>
    <property type="match status" value="1"/>
</dbReference>
<dbReference type="AlphaFoldDB" id="A0AAN8TNS1"/>
<dbReference type="PANTHER" id="PTHR31623">
    <property type="entry name" value="F21J9.9"/>
    <property type="match status" value="1"/>
</dbReference>